<evidence type="ECO:0000313" key="4">
    <source>
        <dbReference type="RefSeq" id="XP_031400152.1"/>
    </source>
</evidence>
<evidence type="ECO:0000313" key="2">
    <source>
        <dbReference type="Proteomes" id="UP000515151"/>
    </source>
</evidence>
<reference evidence="2" key="1">
    <citation type="journal article" date="2020" name="Plant Biotechnol. J.">
        <title>The pomegranate (Punica granatum L.) draft genome dissects genetic divergence between soft- and hard-seeded cultivars.</title>
        <authorList>
            <person name="Luo X."/>
            <person name="Li H."/>
            <person name="Wu Z."/>
            <person name="Yao W."/>
            <person name="Zhao P."/>
            <person name="Cao D."/>
            <person name="Yu H."/>
            <person name="Li K."/>
            <person name="Poudel K."/>
            <person name="Zhao D."/>
            <person name="Zhang F."/>
            <person name="Xia X."/>
            <person name="Chen L."/>
            <person name="Wang Q."/>
            <person name="Jing D."/>
            <person name="Cao S."/>
        </authorList>
    </citation>
    <scope>NUCLEOTIDE SEQUENCE [LARGE SCALE GENOMIC DNA]</scope>
</reference>
<sequence length="168" mass="18815">MQLCNQLLDLKDSVDNLRGNTQTKYSACLRIAGGVAEMKHELSKLQKHINSQGVLVQDLMTGVALGRHRKRRTSDTDINKSLELIQSSIASRTEMSNSSSSSKKSESVSSPDRYSIEACMKVLYEMENITAHECVAAAMTFLQADWRTVFIMMPDDARRAWVAKEAQK</sequence>
<dbReference type="Proteomes" id="UP000515151">
    <property type="component" value="Chromosome 6"/>
</dbReference>
<keyword evidence="2" id="KW-1185">Reference proteome</keyword>
<accession>A0A6P8DRX0</accession>
<protein>
    <submittedName>
        <fullName evidence="3 4">Uncharacterized protein LOC116210425</fullName>
    </submittedName>
</protein>
<dbReference type="GO" id="GO:0000145">
    <property type="term" value="C:exocyst"/>
    <property type="evidence" value="ECO:0007669"/>
    <property type="project" value="InterPro"/>
</dbReference>
<evidence type="ECO:0000256" key="1">
    <source>
        <dbReference type="ARBA" id="ARBA00022448"/>
    </source>
</evidence>
<dbReference type="GeneID" id="116210425"/>
<dbReference type="InterPro" id="IPR033961">
    <property type="entry name" value="Exo84"/>
</dbReference>
<gene>
    <name evidence="3 4" type="primary">LOC116210425</name>
</gene>
<dbReference type="OrthoDB" id="1729314at2759"/>
<dbReference type="RefSeq" id="XP_031400152.1">
    <property type="nucleotide sequence ID" value="XM_031544292.1"/>
</dbReference>
<dbReference type="PANTHER" id="PTHR21426">
    <property type="entry name" value="EXOCYST COMPLEX COMPONENT 8"/>
    <property type="match status" value="1"/>
</dbReference>
<dbReference type="GO" id="GO:0006887">
    <property type="term" value="P:exocytosis"/>
    <property type="evidence" value="ECO:0007669"/>
    <property type="project" value="InterPro"/>
</dbReference>
<dbReference type="GO" id="GO:0008104">
    <property type="term" value="P:intracellular protein localization"/>
    <property type="evidence" value="ECO:0007669"/>
    <property type="project" value="TreeGrafter"/>
</dbReference>
<evidence type="ECO:0000313" key="3">
    <source>
        <dbReference type="RefSeq" id="XP_031400150.1"/>
    </source>
</evidence>
<organism evidence="2 4">
    <name type="scientific">Punica granatum</name>
    <name type="common">Pomegranate</name>
    <dbReference type="NCBI Taxonomy" id="22663"/>
    <lineage>
        <taxon>Eukaryota</taxon>
        <taxon>Viridiplantae</taxon>
        <taxon>Streptophyta</taxon>
        <taxon>Embryophyta</taxon>
        <taxon>Tracheophyta</taxon>
        <taxon>Spermatophyta</taxon>
        <taxon>Magnoliopsida</taxon>
        <taxon>eudicotyledons</taxon>
        <taxon>Gunneridae</taxon>
        <taxon>Pentapetalae</taxon>
        <taxon>rosids</taxon>
        <taxon>malvids</taxon>
        <taxon>Myrtales</taxon>
        <taxon>Lythraceae</taxon>
        <taxon>Punica</taxon>
    </lineage>
</organism>
<proteinExistence type="predicted"/>
<dbReference type="RefSeq" id="XP_031400150.1">
    <property type="nucleotide sequence ID" value="XM_031544290.1"/>
</dbReference>
<reference evidence="3 4" key="2">
    <citation type="submission" date="2025-04" db="UniProtKB">
        <authorList>
            <consortium name="RefSeq"/>
        </authorList>
    </citation>
    <scope>IDENTIFICATION</scope>
    <source>
        <tissue evidence="3 4">Leaf</tissue>
    </source>
</reference>
<dbReference type="AlphaFoldDB" id="A0A6P8DRX0"/>
<dbReference type="PANTHER" id="PTHR21426:SF2">
    <property type="entry name" value="EXOCYST COMPLEX COMPONENT EXO84C"/>
    <property type="match status" value="1"/>
</dbReference>
<name>A0A6P8DRX0_PUNGR</name>
<keyword evidence="1" id="KW-0813">Transport</keyword>
<dbReference type="GO" id="GO:0006893">
    <property type="term" value="P:Golgi to plasma membrane transport"/>
    <property type="evidence" value="ECO:0007669"/>
    <property type="project" value="TreeGrafter"/>
</dbReference>